<proteinExistence type="predicted"/>
<comment type="caution">
    <text evidence="1">The sequence shown here is derived from an EMBL/GenBank/DDBJ whole genome shotgun (WGS) entry which is preliminary data.</text>
</comment>
<keyword evidence="2" id="KW-1185">Reference proteome</keyword>
<protein>
    <submittedName>
        <fullName evidence="1">Uncharacterized protein</fullName>
    </submittedName>
</protein>
<reference evidence="1 2" key="1">
    <citation type="journal article" date="2015" name="Genome Announc.">
        <title>Expanding the biotechnology potential of lactobacilli through comparative genomics of 213 strains and associated genera.</title>
        <authorList>
            <person name="Sun Z."/>
            <person name="Harris H.M."/>
            <person name="McCann A."/>
            <person name="Guo C."/>
            <person name="Argimon S."/>
            <person name="Zhang W."/>
            <person name="Yang X."/>
            <person name="Jeffery I.B."/>
            <person name="Cooney J.C."/>
            <person name="Kagawa T.F."/>
            <person name="Liu W."/>
            <person name="Song Y."/>
            <person name="Salvetti E."/>
            <person name="Wrobel A."/>
            <person name="Rasinkangas P."/>
            <person name="Parkhill J."/>
            <person name="Rea M.C."/>
            <person name="O'Sullivan O."/>
            <person name="Ritari J."/>
            <person name="Douillard F.P."/>
            <person name="Paul Ross R."/>
            <person name="Yang R."/>
            <person name="Briner A.E."/>
            <person name="Felis G.E."/>
            <person name="de Vos W.M."/>
            <person name="Barrangou R."/>
            <person name="Klaenhammer T.R."/>
            <person name="Caufield P.W."/>
            <person name="Cui Y."/>
            <person name="Zhang H."/>
            <person name="O'Toole P.W."/>
        </authorList>
    </citation>
    <scope>NUCLEOTIDE SEQUENCE [LARGE SCALE GENOMIC DNA]</scope>
    <source>
        <strain evidence="1 2">DSM 6629</strain>
    </source>
</reference>
<dbReference type="Proteomes" id="UP000051735">
    <property type="component" value="Unassembled WGS sequence"/>
</dbReference>
<name>A0ABR5PP62_9LACO</name>
<evidence type="ECO:0000313" key="2">
    <source>
        <dbReference type="Proteomes" id="UP000051735"/>
    </source>
</evidence>
<gene>
    <name evidence="1" type="ORF">FC44_GL000458</name>
</gene>
<evidence type="ECO:0000313" key="1">
    <source>
        <dbReference type="EMBL" id="KRM31757.1"/>
    </source>
</evidence>
<organism evidence="1 2">
    <name type="scientific">Lactobacillus intestinalis DSM 6629</name>
    <dbReference type="NCBI Taxonomy" id="1423761"/>
    <lineage>
        <taxon>Bacteria</taxon>
        <taxon>Bacillati</taxon>
        <taxon>Bacillota</taxon>
        <taxon>Bacilli</taxon>
        <taxon>Lactobacillales</taxon>
        <taxon>Lactobacillaceae</taxon>
        <taxon>Lactobacillus</taxon>
    </lineage>
</organism>
<sequence length="57" mass="6713">MAHKKLQDHKRKLIPISDPEAHLKIYANYRINEKDKVSKLILLSQKVISFNHIHTPL</sequence>
<dbReference type="EMBL" id="AZGN01000052">
    <property type="protein sequence ID" value="KRM31757.1"/>
    <property type="molecule type" value="Genomic_DNA"/>
</dbReference>
<accession>A0ABR5PP62</accession>